<dbReference type="Gene3D" id="3.40.50.720">
    <property type="entry name" value="NAD(P)-binding Rossmann-like Domain"/>
    <property type="match status" value="1"/>
</dbReference>
<dbReference type="Pfam" id="PF08659">
    <property type="entry name" value="KR"/>
    <property type="match status" value="1"/>
</dbReference>
<name>A0ABZ1P370_STRVL</name>
<dbReference type="SUPFAM" id="SSF51735">
    <property type="entry name" value="NAD(P)-binding Rossmann-fold domains"/>
    <property type="match status" value="2"/>
</dbReference>
<dbReference type="Pfam" id="PF00550">
    <property type="entry name" value="PP-binding"/>
    <property type="match status" value="1"/>
</dbReference>
<evidence type="ECO:0000256" key="4">
    <source>
        <dbReference type="ARBA" id="ARBA00023268"/>
    </source>
</evidence>
<proteinExistence type="predicted"/>
<evidence type="ECO:0000256" key="2">
    <source>
        <dbReference type="ARBA" id="ARBA00022553"/>
    </source>
</evidence>
<organism evidence="7 8">
    <name type="scientific">Streptomyces violaceus</name>
    <name type="common">Streptomyces venezuelae</name>
    <dbReference type="NCBI Taxonomy" id="1936"/>
    <lineage>
        <taxon>Bacteria</taxon>
        <taxon>Bacillati</taxon>
        <taxon>Actinomycetota</taxon>
        <taxon>Actinomycetes</taxon>
        <taxon>Kitasatosporales</taxon>
        <taxon>Streptomycetaceae</taxon>
        <taxon>Streptomyces</taxon>
    </lineage>
</organism>
<dbReference type="InterPro" id="IPR057326">
    <property type="entry name" value="KR_dom"/>
</dbReference>
<dbReference type="InterPro" id="IPR013968">
    <property type="entry name" value="PKS_KR"/>
</dbReference>
<feature type="compositionally biased region" description="Polar residues" evidence="5">
    <location>
        <begin position="584"/>
        <end position="597"/>
    </location>
</feature>
<dbReference type="Proteomes" id="UP001341259">
    <property type="component" value="Chromosome"/>
</dbReference>
<gene>
    <name evidence="7" type="ORF">OHB29_38945</name>
</gene>
<dbReference type="PANTHER" id="PTHR43775:SF51">
    <property type="entry name" value="INACTIVE PHENOLPHTHIOCEROL SYNTHESIS POLYKETIDE SYNTHASE TYPE I PKS1-RELATED"/>
    <property type="match status" value="1"/>
</dbReference>
<keyword evidence="3" id="KW-0808">Transferase</keyword>
<keyword evidence="2" id="KW-0597">Phosphoprotein</keyword>
<dbReference type="PROSITE" id="PS00012">
    <property type="entry name" value="PHOSPHOPANTETHEINE"/>
    <property type="match status" value="1"/>
</dbReference>
<feature type="compositionally biased region" description="Polar residues" evidence="5">
    <location>
        <begin position="604"/>
        <end position="614"/>
    </location>
</feature>
<evidence type="ECO:0000256" key="5">
    <source>
        <dbReference type="SAM" id="MobiDB-lite"/>
    </source>
</evidence>
<dbReference type="Gene3D" id="1.10.1200.10">
    <property type="entry name" value="ACP-like"/>
    <property type="match status" value="1"/>
</dbReference>
<keyword evidence="8" id="KW-1185">Reference proteome</keyword>
<reference evidence="7 8" key="1">
    <citation type="submission" date="2022-10" db="EMBL/GenBank/DDBJ databases">
        <title>The complete genomes of actinobacterial strains from the NBC collection.</title>
        <authorList>
            <person name="Joergensen T.S."/>
            <person name="Alvarez Arevalo M."/>
            <person name="Sterndorff E.B."/>
            <person name="Faurdal D."/>
            <person name="Vuksanovic O."/>
            <person name="Mourched A.-S."/>
            <person name="Charusanti P."/>
            <person name="Shaw S."/>
            <person name="Blin K."/>
            <person name="Weber T."/>
        </authorList>
    </citation>
    <scope>NUCLEOTIDE SEQUENCE [LARGE SCALE GENOMIC DNA]</scope>
    <source>
        <strain evidence="7 8">NBC_00456</strain>
    </source>
</reference>
<evidence type="ECO:0000313" key="7">
    <source>
        <dbReference type="EMBL" id="WUG98481.1"/>
    </source>
</evidence>
<dbReference type="CDD" id="cd08956">
    <property type="entry name" value="KR_3_FAS_SDR_x"/>
    <property type="match status" value="1"/>
</dbReference>
<accession>A0ABZ1P370</accession>
<keyword evidence="4" id="KW-0511">Multifunctional enzyme</keyword>
<keyword evidence="1" id="KW-0596">Phosphopantetheine</keyword>
<dbReference type="InterPro" id="IPR036736">
    <property type="entry name" value="ACP-like_sf"/>
</dbReference>
<evidence type="ECO:0000313" key="8">
    <source>
        <dbReference type="Proteomes" id="UP001341259"/>
    </source>
</evidence>
<dbReference type="InterPro" id="IPR050091">
    <property type="entry name" value="PKS_NRPS_Biosynth_Enz"/>
</dbReference>
<evidence type="ECO:0000259" key="6">
    <source>
        <dbReference type="PROSITE" id="PS50075"/>
    </source>
</evidence>
<dbReference type="SUPFAM" id="SSF47336">
    <property type="entry name" value="ACP-like"/>
    <property type="match status" value="1"/>
</dbReference>
<protein>
    <submittedName>
        <fullName evidence="7">Beta-ketoacyl reductase</fullName>
    </submittedName>
</protein>
<dbReference type="InterPro" id="IPR036291">
    <property type="entry name" value="NAD(P)-bd_dom_sf"/>
</dbReference>
<dbReference type="EMBL" id="CP107906">
    <property type="protein sequence ID" value="WUG98481.1"/>
    <property type="molecule type" value="Genomic_DNA"/>
</dbReference>
<dbReference type="InterPro" id="IPR055123">
    <property type="entry name" value="SpnB-like_Rossmann"/>
</dbReference>
<evidence type="ECO:0000256" key="3">
    <source>
        <dbReference type="ARBA" id="ARBA00022679"/>
    </source>
</evidence>
<dbReference type="Pfam" id="PF22953">
    <property type="entry name" value="SpnB_Rossmann"/>
    <property type="match status" value="1"/>
</dbReference>
<dbReference type="PANTHER" id="PTHR43775">
    <property type="entry name" value="FATTY ACID SYNTHASE"/>
    <property type="match status" value="1"/>
</dbReference>
<dbReference type="InterPro" id="IPR006162">
    <property type="entry name" value="Ppantetheine_attach_site"/>
</dbReference>
<dbReference type="SMART" id="SM00823">
    <property type="entry name" value="PKS_PP"/>
    <property type="match status" value="1"/>
</dbReference>
<feature type="domain" description="Carrier" evidence="6">
    <location>
        <begin position="495"/>
        <end position="574"/>
    </location>
</feature>
<dbReference type="RefSeq" id="WP_328346339.1">
    <property type="nucleotide sequence ID" value="NZ_CP107906.1"/>
</dbReference>
<dbReference type="PROSITE" id="PS50075">
    <property type="entry name" value="CARRIER"/>
    <property type="match status" value="1"/>
</dbReference>
<dbReference type="InterPro" id="IPR020806">
    <property type="entry name" value="PKS_PP-bd"/>
</dbReference>
<sequence length="614" mass="63638">MHAVGGTRLRVRLTPLGDGMVALHADDPAGQPVLTVDCVALRAAAPRPVASHTAERDALFRITWSPVVLPTGAAAGAPEAEPFVHRIHPAGREADPVAAAHAETWSALTFVQERLSGEGQAENRLVVLTEGAVAVEEGASVDVAHAAMWGLLRSAQAEYPGRLVLVDAEPGVEPDPRAVLAAAGLGEPQVVLRGGRAFVPRMTRLPLRDGPAPWGGEGSALITGGTGTLGAVAARHLVSRHGVRQLLLTSRRGPQAEGADELVAELGELGAVVTVAACDAADRDALAALLADIPAEHPLTGVVHTAGVLDDGLVASMTRAQLESVLRPKVDAAWNLHELTKDLDLSAFVLYSSVAGVLGTPGQSNYAAANSFLDALAQHRAALGLPAVSVAWGLWADATGMTQHLSEVHLSRMAREGMRLLPTDLGMAILDTVAGAAHPAVIALPVDLAAARTHPRQPVVLRALTRARHRPVAAAAEELAGAGRVFDGLAALDQPERQRLLLDLVVEQATAALGRGPDAPILADQAFQDVGFDSLTSVELRNRLTKAVGLSLPAGLVFDHPTPPGNSRGGCSPIWPVTRKAPGTPSTSPPRSASHRTSPPRRASTGSPSPGTFC</sequence>
<evidence type="ECO:0000256" key="1">
    <source>
        <dbReference type="ARBA" id="ARBA00022450"/>
    </source>
</evidence>
<feature type="region of interest" description="Disordered" evidence="5">
    <location>
        <begin position="554"/>
        <end position="614"/>
    </location>
</feature>
<dbReference type="SMART" id="SM00822">
    <property type="entry name" value="PKS_KR"/>
    <property type="match status" value="1"/>
</dbReference>
<dbReference type="InterPro" id="IPR009081">
    <property type="entry name" value="PP-bd_ACP"/>
</dbReference>